<evidence type="ECO:0000256" key="1">
    <source>
        <dbReference type="ARBA" id="ARBA00004141"/>
    </source>
</evidence>
<dbReference type="InterPro" id="IPR035906">
    <property type="entry name" value="MetI-like_sf"/>
</dbReference>
<dbReference type="Proteomes" id="UP000280726">
    <property type="component" value="Unassembled WGS sequence"/>
</dbReference>
<comment type="caution">
    <text evidence="8">The sequence shown here is derived from an EMBL/GenBank/DDBJ whole genome shotgun (WGS) entry which is preliminary data.</text>
</comment>
<sequence>MPSSSGAVTVGRVILPASVAVENPWLSWGYVESNWDDLARLTGQHVSLTVQAVLIALAIALPLALLARARPAVAGALLGTSAVLYTVPSLALFGLLAPFTGIGRTTVLIGLVAYAMLVLVRNILVGLQGVPHDVVDAARGMGYSGGRRLLAVELPLALPAIITGVRLATVTTVALVTVGVVVGYGGLGQLMFRGFSSSYRAEIMTATLLCLAIALVADVVLLALGRALAPWSRRRVA</sequence>
<dbReference type="Pfam" id="PF00528">
    <property type="entry name" value="BPD_transp_1"/>
    <property type="match status" value="1"/>
</dbReference>
<evidence type="ECO:0000259" key="7">
    <source>
        <dbReference type="PROSITE" id="PS50928"/>
    </source>
</evidence>
<name>A0A3N4Z445_9MICO</name>
<evidence type="ECO:0000313" key="9">
    <source>
        <dbReference type="Proteomes" id="UP000280726"/>
    </source>
</evidence>
<feature type="transmembrane region" description="Helical" evidence="6">
    <location>
        <begin position="44"/>
        <end position="66"/>
    </location>
</feature>
<dbReference type="InterPro" id="IPR051204">
    <property type="entry name" value="ABC_transp_perm/SBD"/>
</dbReference>
<evidence type="ECO:0000313" key="8">
    <source>
        <dbReference type="EMBL" id="RPF26644.1"/>
    </source>
</evidence>
<protein>
    <submittedName>
        <fullName evidence="8">Osmoprotectant transport system permease protein</fullName>
    </submittedName>
</protein>
<evidence type="ECO:0000256" key="5">
    <source>
        <dbReference type="ARBA" id="ARBA00023136"/>
    </source>
</evidence>
<dbReference type="PROSITE" id="PS50928">
    <property type="entry name" value="ABC_TM1"/>
    <property type="match status" value="1"/>
</dbReference>
<keyword evidence="5 6" id="KW-0472">Membrane</keyword>
<feature type="transmembrane region" description="Helical" evidence="6">
    <location>
        <begin position="203"/>
        <end position="225"/>
    </location>
</feature>
<keyword evidence="9" id="KW-1185">Reference proteome</keyword>
<dbReference type="PANTHER" id="PTHR30177">
    <property type="entry name" value="GLYCINE BETAINE/L-PROLINE TRANSPORT SYSTEM PERMEASE PROTEIN PROW"/>
    <property type="match status" value="1"/>
</dbReference>
<evidence type="ECO:0000256" key="2">
    <source>
        <dbReference type="ARBA" id="ARBA00022448"/>
    </source>
</evidence>
<feature type="transmembrane region" description="Helical" evidence="6">
    <location>
        <begin position="73"/>
        <end position="96"/>
    </location>
</feature>
<dbReference type="Gene3D" id="1.10.3720.10">
    <property type="entry name" value="MetI-like"/>
    <property type="match status" value="1"/>
</dbReference>
<evidence type="ECO:0000256" key="3">
    <source>
        <dbReference type="ARBA" id="ARBA00022692"/>
    </source>
</evidence>
<dbReference type="GO" id="GO:0055085">
    <property type="term" value="P:transmembrane transport"/>
    <property type="evidence" value="ECO:0007669"/>
    <property type="project" value="InterPro"/>
</dbReference>
<proteinExistence type="inferred from homology"/>
<comment type="subcellular location">
    <subcellularLocation>
        <location evidence="6">Cell membrane</location>
        <topology evidence="6">Multi-pass membrane protein</topology>
    </subcellularLocation>
    <subcellularLocation>
        <location evidence="1">Membrane</location>
        <topology evidence="1">Multi-pass membrane protein</topology>
    </subcellularLocation>
</comment>
<organism evidence="8 9">
    <name type="scientific">Georgenia muralis</name>
    <dbReference type="NCBI Taxonomy" id="154117"/>
    <lineage>
        <taxon>Bacteria</taxon>
        <taxon>Bacillati</taxon>
        <taxon>Actinomycetota</taxon>
        <taxon>Actinomycetes</taxon>
        <taxon>Micrococcales</taxon>
        <taxon>Bogoriellaceae</taxon>
        <taxon>Georgenia</taxon>
    </lineage>
</organism>
<dbReference type="InterPro" id="IPR000515">
    <property type="entry name" value="MetI-like"/>
</dbReference>
<feature type="transmembrane region" description="Helical" evidence="6">
    <location>
        <begin position="156"/>
        <end position="183"/>
    </location>
</feature>
<accession>A0A3N4Z445</accession>
<dbReference type="GO" id="GO:0005886">
    <property type="term" value="C:plasma membrane"/>
    <property type="evidence" value="ECO:0007669"/>
    <property type="project" value="UniProtKB-SubCell"/>
</dbReference>
<gene>
    <name evidence="8" type="ORF">EDD32_1092</name>
</gene>
<keyword evidence="4 6" id="KW-1133">Transmembrane helix</keyword>
<feature type="transmembrane region" description="Helical" evidence="6">
    <location>
        <begin position="102"/>
        <end position="120"/>
    </location>
</feature>
<dbReference type="AlphaFoldDB" id="A0A3N4Z445"/>
<evidence type="ECO:0000256" key="6">
    <source>
        <dbReference type="RuleBase" id="RU363032"/>
    </source>
</evidence>
<keyword evidence="2 6" id="KW-0813">Transport</keyword>
<dbReference type="SUPFAM" id="SSF161098">
    <property type="entry name" value="MetI-like"/>
    <property type="match status" value="1"/>
</dbReference>
<feature type="domain" description="ABC transmembrane type-1" evidence="7">
    <location>
        <begin position="42"/>
        <end position="221"/>
    </location>
</feature>
<comment type="similarity">
    <text evidence="6">Belongs to the binding-protein-dependent transport system permease family.</text>
</comment>
<keyword evidence="3 6" id="KW-0812">Transmembrane</keyword>
<dbReference type="PANTHER" id="PTHR30177:SF4">
    <property type="entry name" value="OSMOPROTECTANT IMPORT PERMEASE PROTEIN OSMW"/>
    <property type="match status" value="1"/>
</dbReference>
<dbReference type="GO" id="GO:0031460">
    <property type="term" value="P:glycine betaine transport"/>
    <property type="evidence" value="ECO:0007669"/>
    <property type="project" value="TreeGrafter"/>
</dbReference>
<reference evidence="8 9" key="1">
    <citation type="submission" date="2018-11" db="EMBL/GenBank/DDBJ databases">
        <title>Sequencing the genomes of 1000 actinobacteria strains.</title>
        <authorList>
            <person name="Klenk H.-P."/>
        </authorList>
    </citation>
    <scope>NUCLEOTIDE SEQUENCE [LARGE SCALE GENOMIC DNA]</scope>
    <source>
        <strain evidence="8 9">DSM 14418</strain>
    </source>
</reference>
<dbReference type="EMBL" id="RKRA01000001">
    <property type="protein sequence ID" value="RPF26644.1"/>
    <property type="molecule type" value="Genomic_DNA"/>
</dbReference>
<evidence type="ECO:0000256" key="4">
    <source>
        <dbReference type="ARBA" id="ARBA00022989"/>
    </source>
</evidence>